<protein>
    <submittedName>
        <fullName evidence="3">Uncharacterized protein</fullName>
    </submittedName>
</protein>
<organism evidence="3 4">
    <name type="scientific">Protomyces lactucae-debilis</name>
    <dbReference type="NCBI Taxonomy" id="2754530"/>
    <lineage>
        <taxon>Eukaryota</taxon>
        <taxon>Fungi</taxon>
        <taxon>Dikarya</taxon>
        <taxon>Ascomycota</taxon>
        <taxon>Taphrinomycotina</taxon>
        <taxon>Taphrinomycetes</taxon>
        <taxon>Taphrinales</taxon>
        <taxon>Protomycetaceae</taxon>
        <taxon>Protomyces</taxon>
    </lineage>
</organism>
<dbReference type="RefSeq" id="XP_040723464.1">
    <property type="nucleotide sequence ID" value="XM_040865902.1"/>
</dbReference>
<keyword evidence="2" id="KW-0732">Signal</keyword>
<feature type="signal peptide" evidence="2">
    <location>
        <begin position="1"/>
        <end position="29"/>
    </location>
</feature>
<dbReference type="GeneID" id="63782501"/>
<feature type="compositionally biased region" description="Polar residues" evidence="1">
    <location>
        <begin position="100"/>
        <end position="109"/>
    </location>
</feature>
<evidence type="ECO:0000256" key="2">
    <source>
        <dbReference type="SAM" id="SignalP"/>
    </source>
</evidence>
<dbReference type="Proteomes" id="UP000193685">
    <property type="component" value="Unassembled WGS sequence"/>
</dbReference>
<dbReference type="AlphaFoldDB" id="A0A1Y2F405"/>
<name>A0A1Y2F405_PROLT</name>
<evidence type="ECO:0000313" key="3">
    <source>
        <dbReference type="EMBL" id="ORY78583.1"/>
    </source>
</evidence>
<feature type="region of interest" description="Disordered" evidence="1">
    <location>
        <begin position="68"/>
        <end position="123"/>
    </location>
</feature>
<reference evidence="3 4" key="1">
    <citation type="submission" date="2016-07" db="EMBL/GenBank/DDBJ databases">
        <title>Pervasive Adenine N6-methylation of Active Genes in Fungi.</title>
        <authorList>
            <consortium name="DOE Joint Genome Institute"/>
            <person name="Mondo S.J."/>
            <person name="Dannebaum R.O."/>
            <person name="Kuo R.C."/>
            <person name="Labutti K."/>
            <person name="Haridas S."/>
            <person name="Kuo A."/>
            <person name="Salamov A."/>
            <person name="Ahrendt S.R."/>
            <person name="Lipzen A."/>
            <person name="Sullivan W."/>
            <person name="Andreopoulos W.B."/>
            <person name="Clum A."/>
            <person name="Lindquist E."/>
            <person name="Daum C."/>
            <person name="Ramamoorthy G.K."/>
            <person name="Gryganskyi A."/>
            <person name="Culley D."/>
            <person name="Magnuson J.K."/>
            <person name="James T.Y."/>
            <person name="O'Malley M.A."/>
            <person name="Stajich J.E."/>
            <person name="Spatafora J.W."/>
            <person name="Visel A."/>
            <person name="Grigoriev I.V."/>
        </authorList>
    </citation>
    <scope>NUCLEOTIDE SEQUENCE [LARGE SCALE GENOMIC DNA]</scope>
    <source>
        <strain evidence="3 4">12-1054</strain>
    </source>
</reference>
<dbReference type="EMBL" id="MCFI01000017">
    <property type="protein sequence ID" value="ORY78583.1"/>
    <property type="molecule type" value="Genomic_DNA"/>
</dbReference>
<evidence type="ECO:0000313" key="4">
    <source>
        <dbReference type="Proteomes" id="UP000193685"/>
    </source>
</evidence>
<sequence>MAILRSAPLGVLSILSCLILGTFLVTVGPSPPAAVTSSHYGYHPLQGMLCKTVLFKFKALIKVNVDRKSSSSTQSNPGTYEEVQGGYTFSSNPEVYGEETTGSASSSKPKTYANRDPTPILPSLCQPVRKVARLHVGRK</sequence>
<dbReference type="PROSITE" id="PS51257">
    <property type="entry name" value="PROKAR_LIPOPROTEIN"/>
    <property type="match status" value="1"/>
</dbReference>
<keyword evidence="4" id="KW-1185">Reference proteome</keyword>
<proteinExistence type="predicted"/>
<accession>A0A1Y2F405</accession>
<evidence type="ECO:0000256" key="1">
    <source>
        <dbReference type="SAM" id="MobiDB-lite"/>
    </source>
</evidence>
<gene>
    <name evidence="3" type="ORF">BCR37DRAFT_108383</name>
</gene>
<feature type="chain" id="PRO_5012327536" evidence="2">
    <location>
        <begin position="30"/>
        <end position="139"/>
    </location>
</feature>
<comment type="caution">
    <text evidence="3">The sequence shown here is derived from an EMBL/GenBank/DDBJ whole genome shotgun (WGS) entry which is preliminary data.</text>
</comment>